<dbReference type="PIRSF" id="PIRSF000137">
    <property type="entry name" value="Alcohol_oxidase"/>
    <property type="match status" value="1"/>
</dbReference>
<dbReference type="Gene3D" id="3.50.50.60">
    <property type="entry name" value="FAD/NAD(P)-binding domain"/>
    <property type="match status" value="1"/>
</dbReference>
<feature type="binding site" evidence="5">
    <location>
        <position position="134"/>
    </location>
    <ligand>
        <name>FAD</name>
        <dbReference type="ChEBI" id="CHEBI:57692"/>
    </ligand>
</feature>
<sequence length="473" mass="53056">MSGTGNINLMIHLRGHKHDFDNWANLTGDPEWSWEGVLPYFKSYEDYQDLGDEVNHGYKGELRIERPDYIGLAPEFVRGAEELGYPNVDLNAPYSEGFDVIQYPIKRGVRQATYKAFIEPVRYQTLTILKYSHVNKILFKDNVAVGVSFDRHGVPKTAYASKEVIISAGTVGTPKLLMLSGVGPREHLEELNTSLHIAVYSALLDAGATSTFLDRDITPSSFVKWFTTGRGQLSSTGCEASGLISSEFAKARGEGSWPDIHLFLYSFTFKRDELTKYYQNNIGTDASHVIVSGARPYSRGYIKLGGSSAYDKPIIDPRYLSDPGDLDLKVLLEGVKKSLLLMENTTAFGELGVRFTDVKLPGCEHLEFRTDPYWECFIRRYSITLHHPVGTAAMGSVVDTDLRVIGTKNLRVMDSSIQPVIVTTNTQASAIMIGEKGSHMLIKYWKKIQLEEQKIYQKAVLKKSKWNKLELVT</sequence>
<dbReference type="SUPFAM" id="SSF54373">
    <property type="entry name" value="FAD-linked reductases, C-terminal domain"/>
    <property type="match status" value="1"/>
</dbReference>
<reference evidence="7 8" key="1">
    <citation type="journal article" date="2016" name="Genome Biol. Evol.">
        <title>Gene Family Evolution Reflects Adaptation to Soil Environmental Stressors in the Genome of the Collembolan Orchesella cincta.</title>
        <authorList>
            <person name="Faddeeva-Vakhrusheva A."/>
            <person name="Derks M.F."/>
            <person name="Anvar S.Y."/>
            <person name="Agamennone V."/>
            <person name="Suring W."/>
            <person name="Smit S."/>
            <person name="van Straalen N.M."/>
            <person name="Roelofs D."/>
        </authorList>
    </citation>
    <scope>NUCLEOTIDE SEQUENCE [LARGE SCALE GENOMIC DNA]</scope>
    <source>
        <tissue evidence="7">Mixed pool</tissue>
    </source>
</reference>
<evidence type="ECO:0000313" key="7">
    <source>
        <dbReference type="EMBL" id="ODM89499.1"/>
    </source>
</evidence>
<feature type="domain" description="Glucose-methanol-choline oxidoreductase N-terminal" evidence="6">
    <location>
        <begin position="169"/>
        <end position="183"/>
    </location>
</feature>
<dbReference type="AlphaFoldDB" id="A0A1D2M978"/>
<dbReference type="STRING" id="48709.A0A1D2M978"/>
<dbReference type="Gene3D" id="3.30.560.10">
    <property type="entry name" value="Glucose Oxidase, domain 3"/>
    <property type="match status" value="1"/>
</dbReference>
<dbReference type="GO" id="GO:0050660">
    <property type="term" value="F:flavin adenine dinucleotide binding"/>
    <property type="evidence" value="ECO:0007669"/>
    <property type="project" value="InterPro"/>
</dbReference>
<evidence type="ECO:0000256" key="1">
    <source>
        <dbReference type="ARBA" id="ARBA00001974"/>
    </source>
</evidence>
<feature type="binding site" evidence="5">
    <location>
        <position position="4"/>
    </location>
    <ligand>
        <name>FAD</name>
        <dbReference type="ChEBI" id="CHEBI:57692"/>
    </ligand>
</feature>
<protein>
    <submittedName>
        <fullName evidence="7">Glucose dehydrogenase [FAD, quinone]</fullName>
    </submittedName>
</protein>
<gene>
    <name evidence="7" type="ORF">Ocin01_17183</name>
</gene>
<keyword evidence="8" id="KW-1185">Reference proteome</keyword>
<dbReference type="OrthoDB" id="269227at2759"/>
<comment type="similarity">
    <text evidence="2">Belongs to the GMC oxidoreductase family.</text>
</comment>
<dbReference type="InterPro" id="IPR000172">
    <property type="entry name" value="GMC_OxRdtase_N"/>
</dbReference>
<dbReference type="PANTHER" id="PTHR11552:SF147">
    <property type="entry name" value="CHOLINE DEHYDROGENASE, MITOCHONDRIAL"/>
    <property type="match status" value="1"/>
</dbReference>
<name>A0A1D2M978_ORCCI</name>
<dbReference type="PROSITE" id="PS00624">
    <property type="entry name" value="GMC_OXRED_2"/>
    <property type="match status" value="1"/>
</dbReference>
<evidence type="ECO:0000256" key="2">
    <source>
        <dbReference type="ARBA" id="ARBA00010790"/>
    </source>
</evidence>
<comment type="caution">
    <text evidence="7">The sequence shown here is derived from an EMBL/GenBank/DDBJ whole genome shotgun (WGS) entry which is preliminary data.</text>
</comment>
<evidence type="ECO:0000259" key="6">
    <source>
        <dbReference type="PROSITE" id="PS00624"/>
    </source>
</evidence>
<dbReference type="InterPro" id="IPR012132">
    <property type="entry name" value="GMC_OxRdtase"/>
</dbReference>
<dbReference type="EMBL" id="LJIJ01002590">
    <property type="protein sequence ID" value="ODM89499.1"/>
    <property type="molecule type" value="Genomic_DNA"/>
</dbReference>
<dbReference type="InterPro" id="IPR007867">
    <property type="entry name" value="GMC_OxRtase_C"/>
</dbReference>
<keyword evidence="3" id="KW-0285">Flavoprotein</keyword>
<dbReference type="InterPro" id="IPR036188">
    <property type="entry name" value="FAD/NAD-bd_sf"/>
</dbReference>
<dbReference type="PANTHER" id="PTHR11552">
    <property type="entry name" value="GLUCOSE-METHANOL-CHOLINE GMC OXIDOREDUCTASE"/>
    <property type="match status" value="1"/>
</dbReference>
<comment type="cofactor">
    <cofactor evidence="1 5">
        <name>FAD</name>
        <dbReference type="ChEBI" id="CHEBI:57692"/>
    </cofactor>
</comment>
<accession>A0A1D2M978</accession>
<dbReference type="Pfam" id="PF00732">
    <property type="entry name" value="GMC_oxred_N"/>
    <property type="match status" value="1"/>
</dbReference>
<dbReference type="SUPFAM" id="SSF51905">
    <property type="entry name" value="FAD/NAD(P)-binding domain"/>
    <property type="match status" value="1"/>
</dbReference>
<dbReference type="OMA" id="KAHINGM"/>
<evidence type="ECO:0000256" key="5">
    <source>
        <dbReference type="PIRSR" id="PIRSR000137-2"/>
    </source>
</evidence>
<evidence type="ECO:0000256" key="4">
    <source>
        <dbReference type="ARBA" id="ARBA00022827"/>
    </source>
</evidence>
<dbReference type="Proteomes" id="UP000094527">
    <property type="component" value="Unassembled WGS sequence"/>
</dbReference>
<organism evidence="7 8">
    <name type="scientific">Orchesella cincta</name>
    <name type="common">Springtail</name>
    <name type="synonym">Podura cincta</name>
    <dbReference type="NCBI Taxonomy" id="48709"/>
    <lineage>
        <taxon>Eukaryota</taxon>
        <taxon>Metazoa</taxon>
        <taxon>Ecdysozoa</taxon>
        <taxon>Arthropoda</taxon>
        <taxon>Hexapoda</taxon>
        <taxon>Collembola</taxon>
        <taxon>Entomobryomorpha</taxon>
        <taxon>Entomobryoidea</taxon>
        <taxon>Orchesellidae</taxon>
        <taxon>Orchesellinae</taxon>
        <taxon>Orchesella</taxon>
    </lineage>
</organism>
<evidence type="ECO:0000313" key="8">
    <source>
        <dbReference type="Proteomes" id="UP000094527"/>
    </source>
</evidence>
<evidence type="ECO:0000256" key="3">
    <source>
        <dbReference type="ARBA" id="ARBA00022630"/>
    </source>
</evidence>
<dbReference type="GO" id="GO:0016614">
    <property type="term" value="F:oxidoreductase activity, acting on CH-OH group of donors"/>
    <property type="evidence" value="ECO:0007669"/>
    <property type="project" value="InterPro"/>
</dbReference>
<proteinExistence type="inferred from homology"/>
<dbReference type="Pfam" id="PF05199">
    <property type="entry name" value="GMC_oxred_C"/>
    <property type="match status" value="1"/>
</dbReference>
<keyword evidence="4 5" id="KW-0274">FAD</keyword>